<feature type="domain" description="SAWADEE" evidence="2">
    <location>
        <begin position="128"/>
        <end position="255"/>
    </location>
</feature>
<sequence>MVRLRRRERMVFSGFTDAEIEKLESLYTESGDLSVNQDFCQKIAKSFSRSAGRAGKPIVKWVEVQSWFQNRLLFRPVRTPSPSENVREINHSSDTSNLAASPDDSGKKMANETNLVHKAGEKIRDLSELEFEAKSSEDGAWYDVERFITHRFTSSGEAEVRVRYVGFGPDDDEWVNVKNDVRERSIPLENWECQKVKVGDVMLCLQETKEQTRYYDARISDIKRKMHDIRGCRCIFSVQYTHDESEESVRLQRLCHIQ</sequence>
<dbReference type="SUPFAM" id="SSF54160">
    <property type="entry name" value="Chromo domain-like"/>
    <property type="match status" value="1"/>
</dbReference>
<organism evidence="3 4">
    <name type="scientific">Saponaria officinalis</name>
    <name type="common">Common soapwort</name>
    <name type="synonym">Lychnis saponaria</name>
    <dbReference type="NCBI Taxonomy" id="3572"/>
    <lineage>
        <taxon>Eukaryota</taxon>
        <taxon>Viridiplantae</taxon>
        <taxon>Streptophyta</taxon>
        <taxon>Embryophyta</taxon>
        <taxon>Tracheophyta</taxon>
        <taxon>Spermatophyta</taxon>
        <taxon>Magnoliopsida</taxon>
        <taxon>eudicotyledons</taxon>
        <taxon>Gunneridae</taxon>
        <taxon>Pentapetalae</taxon>
        <taxon>Caryophyllales</taxon>
        <taxon>Caryophyllaceae</taxon>
        <taxon>Caryophylleae</taxon>
        <taxon>Saponaria</taxon>
    </lineage>
</organism>
<dbReference type="Proteomes" id="UP001443914">
    <property type="component" value="Unassembled WGS sequence"/>
</dbReference>
<evidence type="ECO:0000313" key="3">
    <source>
        <dbReference type="EMBL" id="KAK9683817.1"/>
    </source>
</evidence>
<proteinExistence type="predicted"/>
<dbReference type="Pfam" id="PF16719">
    <property type="entry name" value="SAWADEE"/>
    <property type="match status" value="1"/>
</dbReference>
<dbReference type="InterPro" id="IPR039276">
    <property type="entry name" value="SHH1/2"/>
</dbReference>
<dbReference type="InterPro" id="IPR016197">
    <property type="entry name" value="Chromo-like_dom_sf"/>
</dbReference>
<evidence type="ECO:0000313" key="4">
    <source>
        <dbReference type="Proteomes" id="UP001443914"/>
    </source>
</evidence>
<dbReference type="InterPro" id="IPR032001">
    <property type="entry name" value="SAWADEE_dom"/>
</dbReference>
<dbReference type="PANTHER" id="PTHR33827">
    <property type="entry name" value="PROTEIN SAWADEE HOMEODOMAIN HOMOLOG 2"/>
    <property type="match status" value="1"/>
</dbReference>
<protein>
    <recommendedName>
        <fullName evidence="2">SAWADEE domain-containing protein</fullName>
    </recommendedName>
</protein>
<dbReference type="PANTHER" id="PTHR33827:SF3">
    <property type="entry name" value="OS09G0346900 PROTEIN"/>
    <property type="match status" value="1"/>
</dbReference>
<comment type="caution">
    <text evidence="3">The sequence shown here is derived from an EMBL/GenBank/DDBJ whole genome shotgun (WGS) entry which is preliminary data.</text>
</comment>
<gene>
    <name evidence="3" type="ORF">RND81_10G166800</name>
</gene>
<reference evidence="3" key="1">
    <citation type="submission" date="2024-03" db="EMBL/GenBank/DDBJ databases">
        <title>WGS assembly of Saponaria officinalis var. Norfolk2.</title>
        <authorList>
            <person name="Jenkins J."/>
            <person name="Shu S."/>
            <person name="Grimwood J."/>
            <person name="Barry K."/>
            <person name="Goodstein D."/>
            <person name="Schmutz J."/>
            <person name="Leebens-Mack J."/>
            <person name="Osbourn A."/>
        </authorList>
    </citation>
    <scope>NUCLEOTIDE SEQUENCE [LARGE SCALE GENOMIC DNA]</scope>
    <source>
        <strain evidence="3">JIC</strain>
    </source>
</reference>
<dbReference type="Gene3D" id="2.40.50.40">
    <property type="match status" value="1"/>
</dbReference>
<dbReference type="Gene3D" id="2.30.30.140">
    <property type="match status" value="1"/>
</dbReference>
<dbReference type="EMBL" id="JBDFQZ010000010">
    <property type="protein sequence ID" value="KAK9683817.1"/>
    <property type="molecule type" value="Genomic_DNA"/>
</dbReference>
<feature type="region of interest" description="Disordered" evidence="1">
    <location>
        <begin position="79"/>
        <end position="109"/>
    </location>
</feature>
<evidence type="ECO:0000259" key="2">
    <source>
        <dbReference type="Pfam" id="PF16719"/>
    </source>
</evidence>
<dbReference type="AlphaFoldDB" id="A0AAW1I5D8"/>
<accession>A0AAW1I5D8</accession>
<dbReference type="GO" id="GO:0003682">
    <property type="term" value="F:chromatin binding"/>
    <property type="evidence" value="ECO:0007669"/>
    <property type="project" value="InterPro"/>
</dbReference>
<evidence type="ECO:0000256" key="1">
    <source>
        <dbReference type="SAM" id="MobiDB-lite"/>
    </source>
</evidence>
<keyword evidence="4" id="KW-1185">Reference proteome</keyword>
<name>A0AAW1I5D8_SAPOF</name>